<organism evidence="2 3">
    <name type="scientific">Saccoglossus kowalevskii</name>
    <name type="common">Acorn worm</name>
    <dbReference type="NCBI Taxonomy" id="10224"/>
    <lineage>
        <taxon>Eukaryota</taxon>
        <taxon>Metazoa</taxon>
        <taxon>Hemichordata</taxon>
        <taxon>Enteropneusta</taxon>
        <taxon>Harrimaniidae</taxon>
        <taxon>Saccoglossus</taxon>
    </lineage>
</organism>
<dbReference type="RefSeq" id="XP_002734918.1">
    <property type="nucleotide sequence ID" value="XM_002734872.2"/>
</dbReference>
<dbReference type="PANTHER" id="PTHR19308">
    <property type="entry name" value="PHOSPHATIDYLCHOLINE TRANSFER PROTEIN"/>
    <property type="match status" value="1"/>
</dbReference>
<name>A0ABM0GQ79_SACKO</name>
<dbReference type="InterPro" id="IPR002913">
    <property type="entry name" value="START_lipid-bd_dom"/>
</dbReference>
<dbReference type="Pfam" id="PF01852">
    <property type="entry name" value="START"/>
    <property type="match status" value="1"/>
</dbReference>
<protein>
    <submittedName>
        <fullName evidence="3">Collagen type IV alpha-3-binding protein-like</fullName>
    </submittedName>
</protein>
<dbReference type="Proteomes" id="UP000694865">
    <property type="component" value="Unplaced"/>
</dbReference>
<feature type="domain" description="START" evidence="1">
    <location>
        <begin position="89"/>
        <end position="306"/>
    </location>
</feature>
<dbReference type="InterPro" id="IPR051213">
    <property type="entry name" value="START_lipid_transfer"/>
</dbReference>
<accession>A0ABM0GQ79</accession>
<dbReference type="SUPFAM" id="SSF55961">
    <property type="entry name" value="Bet v1-like"/>
    <property type="match status" value="1"/>
</dbReference>
<keyword evidence="2" id="KW-1185">Reference proteome</keyword>
<reference evidence="3" key="1">
    <citation type="submission" date="2025-08" db="UniProtKB">
        <authorList>
            <consortium name="RefSeq"/>
        </authorList>
    </citation>
    <scope>IDENTIFICATION</scope>
    <source>
        <tissue evidence="3">Testes</tissue>
    </source>
</reference>
<gene>
    <name evidence="3" type="primary">LOC100371003</name>
</gene>
<dbReference type="SMART" id="SM00234">
    <property type="entry name" value="START"/>
    <property type="match status" value="1"/>
</dbReference>
<proteinExistence type="predicted"/>
<dbReference type="GeneID" id="100371003"/>
<evidence type="ECO:0000313" key="3">
    <source>
        <dbReference type="RefSeq" id="XP_002734918.1"/>
    </source>
</evidence>
<dbReference type="Gene3D" id="3.30.530.20">
    <property type="match status" value="1"/>
</dbReference>
<evidence type="ECO:0000259" key="1">
    <source>
        <dbReference type="PROSITE" id="PS50848"/>
    </source>
</evidence>
<sequence length="312" mass="36235">MEILSRFKNEFCFGLSMCASLQEGPHSVIKDEEFFDAMDAALDKRDKEEELNDKLQTHIQPVQHQVPVPVKMKGERHWLSEECDKKVDEAIKYVFEDLHGEEGTWQLVHEEGEMKVYRSEQEIDGIVIDPLKAVHRVQGISAHEMCYYFFDGGCRMEWNVTLEYGEVIEPLSDDCLIWHETIKRVWPTAQRDCVYCSHFRKLSMDDGNDPGTYLVCNFSIDHPDLPISSKCVRAKINIGMFCQTIIDPPVAKGEEVPRENVWCKITYTAHVNPGGWAPASVLRAMYKREYPRFLRKFSSYVGKRVEDNEVMW</sequence>
<dbReference type="InterPro" id="IPR023393">
    <property type="entry name" value="START-like_dom_sf"/>
</dbReference>
<dbReference type="PANTHER" id="PTHR19308:SF53">
    <property type="entry name" value="CERAMIDE TRANSFER PROTEIN"/>
    <property type="match status" value="1"/>
</dbReference>
<dbReference type="PROSITE" id="PS50848">
    <property type="entry name" value="START"/>
    <property type="match status" value="1"/>
</dbReference>
<evidence type="ECO:0000313" key="2">
    <source>
        <dbReference type="Proteomes" id="UP000694865"/>
    </source>
</evidence>